<dbReference type="EMBL" id="CALNXJ010000001">
    <property type="protein sequence ID" value="CAH3031669.1"/>
    <property type="molecule type" value="Genomic_DNA"/>
</dbReference>
<protein>
    <submittedName>
        <fullName evidence="1">Uncharacterized protein</fullName>
    </submittedName>
</protein>
<sequence>MASSEGMPVVNLQYLDYCVGQEGPAKSRYHKKITVCGFNPYASRKILGSENLMGYKNPNEGLQIDGSVPFLYVWMGEYSVCDLLIAIKLSQRQWDTPLRTCFWQKIHMKEICTVKAVLSLVTPFNEKYTCREIDNVPKPLPNSLFKEEFMLLDFMELLQQCLITASNLKTACKTNTAKPAKSLVKFICYPEAHKFSTAATGWGCKHVKLTR</sequence>
<gene>
    <name evidence="1" type="ORF">PMEA_00000434</name>
</gene>
<evidence type="ECO:0000313" key="2">
    <source>
        <dbReference type="Proteomes" id="UP001159428"/>
    </source>
</evidence>
<keyword evidence="2" id="KW-1185">Reference proteome</keyword>
<name>A0AAU9VKT9_9CNID</name>
<evidence type="ECO:0000313" key="1">
    <source>
        <dbReference type="EMBL" id="CAH3031669.1"/>
    </source>
</evidence>
<reference evidence="1 2" key="1">
    <citation type="submission" date="2022-05" db="EMBL/GenBank/DDBJ databases">
        <authorList>
            <consortium name="Genoscope - CEA"/>
            <person name="William W."/>
        </authorList>
    </citation>
    <scope>NUCLEOTIDE SEQUENCE [LARGE SCALE GENOMIC DNA]</scope>
</reference>
<comment type="caution">
    <text evidence="1">The sequence shown here is derived from an EMBL/GenBank/DDBJ whole genome shotgun (WGS) entry which is preliminary data.</text>
</comment>
<dbReference type="AlphaFoldDB" id="A0AAU9VKT9"/>
<proteinExistence type="predicted"/>
<organism evidence="1 2">
    <name type="scientific">Pocillopora meandrina</name>
    <dbReference type="NCBI Taxonomy" id="46732"/>
    <lineage>
        <taxon>Eukaryota</taxon>
        <taxon>Metazoa</taxon>
        <taxon>Cnidaria</taxon>
        <taxon>Anthozoa</taxon>
        <taxon>Hexacorallia</taxon>
        <taxon>Scleractinia</taxon>
        <taxon>Astrocoeniina</taxon>
        <taxon>Pocilloporidae</taxon>
        <taxon>Pocillopora</taxon>
    </lineage>
</organism>
<dbReference type="Proteomes" id="UP001159428">
    <property type="component" value="Unassembled WGS sequence"/>
</dbReference>
<accession>A0AAU9VKT9</accession>